<gene>
    <name evidence="3" type="ORF">OZSIB_3074</name>
</gene>
<reference evidence="3 4" key="1">
    <citation type="submission" date="2018-05" db="EMBL/GenBank/DDBJ databases">
        <title>A metagenomic window into the 2 km-deep terrestrial subsurface aquifer revealed taxonomically and functionally diverse microbial community comprising novel uncultured bacterial lineages.</title>
        <authorList>
            <person name="Kadnikov V.V."/>
            <person name="Mardanov A.V."/>
            <person name="Beletsky A.V."/>
            <person name="Banks D."/>
            <person name="Pimenov N.V."/>
            <person name="Frank Y.A."/>
            <person name="Karnachuk O.V."/>
            <person name="Ravin N.V."/>
        </authorList>
    </citation>
    <scope>NUCLEOTIDE SEQUENCE [LARGE SCALE GENOMIC DNA]</scope>
    <source>
        <strain evidence="3">BY5</strain>
    </source>
</reference>
<dbReference type="PANTHER" id="PTHR40278">
    <property type="entry name" value="DNA UTILIZATION PROTEIN HOFN"/>
    <property type="match status" value="1"/>
</dbReference>
<feature type="transmembrane region" description="Helical" evidence="2">
    <location>
        <begin position="21"/>
        <end position="42"/>
    </location>
</feature>
<feature type="coiled-coil region" evidence="1">
    <location>
        <begin position="42"/>
        <end position="93"/>
    </location>
</feature>
<keyword evidence="2" id="KW-0812">Transmembrane</keyword>
<comment type="caution">
    <text evidence="3">The sequence shown here is derived from an EMBL/GenBank/DDBJ whole genome shotgun (WGS) entry which is preliminary data.</text>
</comment>
<dbReference type="AlphaFoldDB" id="A0A367ZGM9"/>
<evidence type="ECO:0000256" key="2">
    <source>
        <dbReference type="SAM" id="Phobius"/>
    </source>
</evidence>
<keyword evidence="2" id="KW-1133">Transmembrane helix</keyword>
<dbReference type="PANTHER" id="PTHR40278:SF1">
    <property type="entry name" value="DNA UTILIZATION PROTEIN HOFN"/>
    <property type="match status" value="1"/>
</dbReference>
<proteinExistence type="predicted"/>
<evidence type="ECO:0000313" key="3">
    <source>
        <dbReference type="EMBL" id="RCK77263.1"/>
    </source>
</evidence>
<dbReference type="Proteomes" id="UP000252355">
    <property type="component" value="Unassembled WGS sequence"/>
</dbReference>
<evidence type="ECO:0008006" key="5">
    <source>
        <dbReference type="Google" id="ProtNLM"/>
    </source>
</evidence>
<evidence type="ECO:0000256" key="1">
    <source>
        <dbReference type="SAM" id="Coils"/>
    </source>
</evidence>
<accession>A0A367ZGM9</accession>
<dbReference type="EMBL" id="QOQW01000034">
    <property type="protein sequence ID" value="RCK77263.1"/>
    <property type="molecule type" value="Genomic_DNA"/>
</dbReference>
<keyword evidence="1" id="KW-0175">Coiled coil</keyword>
<name>A0A367ZGM9_9BACT</name>
<sequence length="196" mass="22979">MIKINLITVKRRKPIQIPFAAIFLVIALAGILVAFYFLTIWVETYNDDLKKQKEELEAEVRRDKDKLDQRDRLEQDKRNLEQQIEQLKQLSGANLLQWSEVFSALTTVVPEKTVWITNLRIDSDRRVQVTGYACEEEGKKSTGQLTRGIQNFIKQLQGHSYFEEVFLSNANKNTYEKVPVWRFDITCRIKRDIGSR</sequence>
<evidence type="ECO:0000313" key="4">
    <source>
        <dbReference type="Proteomes" id="UP000252355"/>
    </source>
</evidence>
<keyword evidence="2" id="KW-0472">Membrane</keyword>
<organism evidence="3 4">
    <name type="scientific">Candidatus Ozemobacter sibiricus</name>
    <dbReference type="NCBI Taxonomy" id="2268124"/>
    <lineage>
        <taxon>Bacteria</taxon>
        <taxon>Candidatus Ozemobacteria</taxon>
        <taxon>Candidatus Ozemobacterales</taxon>
        <taxon>Candidatus Ozemobacteraceae</taxon>
        <taxon>Candidatus Ozemobacter</taxon>
    </lineage>
</organism>
<dbReference type="InterPro" id="IPR052534">
    <property type="entry name" value="Extracell_DNA_Util/SecSys_Comp"/>
</dbReference>
<protein>
    <recommendedName>
        <fullName evidence="5">Type IV pilus biogenesis protein PilN</fullName>
    </recommendedName>
</protein>